<sequence>MCIIDAAVSIDYQTHDNHTTTLTDIYGASSMSEANCKHQCSQDSRCKSFVIFENNVGKATCGFSETREYFPAVNCQVCSVHLKECDSVSVTYTEFSPGYIGSQQYANYDSLNYNHCEKTCTSDPLCNGFIYNSATSTAVSRPQVLKSLTVKTTISHFIERNVRQAVQYMEKFCEYIEHLFQYF</sequence>
<dbReference type="Proteomes" id="UP000694844">
    <property type="component" value="Chromosome 1"/>
</dbReference>
<organism evidence="2 3">
    <name type="scientific">Crassostrea virginica</name>
    <name type="common">Eastern oyster</name>
    <dbReference type="NCBI Taxonomy" id="6565"/>
    <lineage>
        <taxon>Eukaryota</taxon>
        <taxon>Metazoa</taxon>
        <taxon>Spiralia</taxon>
        <taxon>Lophotrochozoa</taxon>
        <taxon>Mollusca</taxon>
        <taxon>Bivalvia</taxon>
        <taxon>Autobranchia</taxon>
        <taxon>Pteriomorphia</taxon>
        <taxon>Ostreida</taxon>
        <taxon>Ostreoidea</taxon>
        <taxon>Ostreidae</taxon>
        <taxon>Crassostrea</taxon>
    </lineage>
</organism>
<dbReference type="GeneID" id="111103929"/>
<keyword evidence="2" id="KW-1185">Reference proteome</keyword>
<dbReference type="Pfam" id="PF14295">
    <property type="entry name" value="PAN_4"/>
    <property type="match status" value="2"/>
</dbReference>
<name>A0A8B8AQ06_CRAVI</name>
<accession>A0A8B8AQ06</accession>
<reference evidence="3 4" key="2">
    <citation type="submission" date="2025-04" db="UniProtKB">
        <authorList>
            <consortium name="RefSeq"/>
        </authorList>
    </citation>
    <scope>IDENTIFICATION</scope>
    <source>
        <tissue evidence="3 4">Whole sample</tissue>
    </source>
</reference>
<feature type="domain" description="Apple" evidence="1">
    <location>
        <begin position="104"/>
        <end position="135"/>
    </location>
</feature>
<evidence type="ECO:0000313" key="4">
    <source>
        <dbReference type="RefSeq" id="XP_022293275.1"/>
    </source>
</evidence>
<evidence type="ECO:0000313" key="2">
    <source>
        <dbReference type="Proteomes" id="UP000694844"/>
    </source>
</evidence>
<dbReference type="RefSeq" id="XP_022293265.1">
    <property type="nucleotide sequence ID" value="XM_022437557.1"/>
</dbReference>
<reference evidence="2" key="1">
    <citation type="submission" date="2024-06" db="UniProtKB">
        <authorList>
            <consortium name="RefSeq"/>
        </authorList>
    </citation>
    <scope>NUCLEOTIDE SEQUENCE [LARGE SCALE GENOMIC DNA]</scope>
</reference>
<dbReference type="KEGG" id="cvn:111103929"/>
<proteinExistence type="predicted"/>
<evidence type="ECO:0000259" key="1">
    <source>
        <dbReference type="Pfam" id="PF14295"/>
    </source>
</evidence>
<dbReference type="InterPro" id="IPR003609">
    <property type="entry name" value="Pan_app"/>
</dbReference>
<feature type="domain" description="Apple" evidence="1">
    <location>
        <begin position="27"/>
        <end position="50"/>
    </location>
</feature>
<gene>
    <name evidence="3 4" type="primary">LOC111103929</name>
</gene>
<evidence type="ECO:0000313" key="3">
    <source>
        <dbReference type="RefSeq" id="XP_022293265.1"/>
    </source>
</evidence>
<dbReference type="AlphaFoldDB" id="A0A8B8AQ06"/>
<protein>
    <submittedName>
        <fullName evidence="3 4">Uncharacterized protein LOC111103929</fullName>
    </submittedName>
</protein>
<dbReference type="RefSeq" id="XP_022293275.1">
    <property type="nucleotide sequence ID" value="XM_022437567.1"/>
</dbReference>